<keyword evidence="1" id="KW-1133">Transmembrane helix</keyword>
<keyword evidence="1" id="KW-0472">Membrane</keyword>
<dbReference type="OrthoDB" id="9803832at2"/>
<dbReference type="PANTHER" id="PTHR38446">
    <property type="entry name" value="BLL0914 PROTEIN"/>
    <property type="match status" value="1"/>
</dbReference>
<organism evidence="2 3">
    <name type="scientific">Dellaglioa algida DSM 15638</name>
    <dbReference type="NCBI Taxonomy" id="1423719"/>
    <lineage>
        <taxon>Bacteria</taxon>
        <taxon>Bacillati</taxon>
        <taxon>Bacillota</taxon>
        <taxon>Bacilli</taxon>
        <taxon>Lactobacillales</taxon>
        <taxon>Lactobacillaceae</taxon>
        <taxon>Dellaglioa</taxon>
    </lineage>
</organism>
<evidence type="ECO:0008006" key="4">
    <source>
        <dbReference type="Google" id="ProtNLM"/>
    </source>
</evidence>
<dbReference type="PATRIC" id="fig|1423719.4.peg.992"/>
<keyword evidence="3" id="KW-1185">Reference proteome</keyword>
<gene>
    <name evidence="2" type="ORF">FC66_GL000975</name>
</gene>
<reference evidence="2 3" key="1">
    <citation type="journal article" date="2015" name="Genome Announc.">
        <title>Expanding the biotechnology potential of lactobacilli through comparative genomics of 213 strains and associated genera.</title>
        <authorList>
            <person name="Sun Z."/>
            <person name="Harris H.M."/>
            <person name="McCann A."/>
            <person name="Guo C."/>
            <person name="Argimon S."/>
            <person name="Zhang W."/>
            <person name="Yang X."/>
            <person name="Jeffery I.B."/>
            <person name="Cooney J.C."/>
            <person name="Kagawa T.F."/>
            <person name="Liu W."/>
            <person name="Song Y."/>
            <person name="Salvetti E."/>
            <person name="Wrobel A."/>
            <person name="Rasinkangas P."/>
            <person name="Parkhill J."/>
            <person name="Rea M.C."/>
            <person name="O'Sullivan O."/>
            <person name="Ritari J."/>
            <person name="Douillard F.P."/>
            <person name="Paul Ross R."/>
            <person name="Yang R."/>
            <person name="Briner A.E."/>
            <person name="Felis G.E."/>
            <person name="de Vos W.M."/>
            <person name="Barrangou R."/>
            <person name="Klaenhammer T.R."/>
            <person name="Caufield P.W."/>
            <person name="Cui Y."/>
            <person name="Zhang H."/>
            <person name="O'Toole P.W."/>
        </authorList>
    </citation>
    <scope>NUCLEOTIDE SEQUENCE [LARGE SCALE GENOMIC DNA]</scope>
    <source>
        <strain evidence="2 3">DSM 15638</strain>
    </source>
</reference>
<evidence type="ECO:0000256" key="1">
    <source>
        <dbReference type="SAM" id="Phobius"/>
    </source>
</evidence>
<sequence>MLIAFILSWIVALEHLFIMILEMFFSTTSTAQNAFELKPEFLNQKEAKSLMANQGLYNGFISIGLMIVLLILSGAALKSMLLLFTGFVFIAAVFGSLTAAKKIILVQGLPALLAFIAIALTL</sequence>
<dbReference type="Pfam" id="PF06993">
    <property type="entry name" value="DUF1304"/>
    <property type="match status" value="1"/>
</dbReference>
<dbReference type="Proteomes" id="UP000051450">
    <property type="component" value="Unassembled WGS sequence"/>
</dbReference>
<feature type="transmembrane region" description="Helical" evidence="1">
    <location>
        <begin position="103"/>
        <end position="121"/>
    </location>
</feature>
<keyword evidence="1" id="KW-0812">Transmembrane</keyword>
<feature type="transmembrane region" description="Helical" evidence="1">
    <location>
        <begin position="80"/>
        <end position="97"/>
    </location>
</feature>
<dbReference type="EMBL" id="AZDI01000003">
    <property type="protein sequence ID" value="KRK46014.1"/>
    <property type="molecule type" value="Genomic_DNA"/>
</dbReference>
<evidence type="ECO:0000313" key="2">
    <source>
        <dbReference type="EMBL" id="KRK46014.1"/>
    </source>
</evidence>
<evidence type="ECO:0000313" key="3">
    <source>
        <dbReference type="Proteomes" id="UP000051450"/>
    </source>
</evidence>
<proteinExistence type="predicted"/>
<feature type="transmembrane region" description="Helical" evidence="1">
    <location>
        <begin position="55"/>
        <end position="73"/>
    </location>
</feature>
<dbReference type="AlphaFoldDB" id="A0A0R1HHF4"/>
<protein>
    <recommendedName>
        <fullName evidence="4">DUF1304 domain-containing protein</fullName>
    </recommendedName>
</protein>
<name>A0A0R1HHF4_9LACO</name>
<dbReference type="RefSeq" id="WP_057974036.1">
    <property type="nucleotide sequence ID" value="NZ_AZDI01000003.1"/>
</dbReference>
<dbReference type="InterPro" id="IPR009732">
    <property type="entry name" value="DUF1304"/>
</dbReference>
<comment type="caution">
    <text evidence="2">The sequence shown here is derived from an EMBL/GenBank/DDBJ whole genome shotgun (WGS) entry which is preliminary data.</text>
</comment>
<dbReference type="PANTHER" id="PTHR38446:SF1">
    <property type="entry name" value="BLL0914 PROTEIN"/>
    <property type="match status" value="1"/>
</dbReference>
<accession>A0A0R1HHF4</accession>